<feature type="domain" description="Tetrahydrofolate dehydrogenase/cyclohydrolase catalytic" evidence="13">
    <location>
        <begin position="84"/>
        <end position="199"/>
    </location>
</feature>
<evidence type="ECO:0000256" key="10">
    <source>
        <dbReference type="ARBA" id="ARBA00023167"/>
    </source>
</evidence>
<feature type="binding site" evidence="12">
    <location>
        <position position="269"/>
    </location>
    <ligand>
        <name>NADP(+)</name>
        <dbReference type="ChEBI" id="CHEBI:58349"/>
    </ligand>
</feature>
<protein>
    <recommendedName>
        <fullName evidence="12">Bifunctional protein FolD</fullName>
    </recommendedName>
    <domain>
        <recommendedName>
            <fullName evidence="12">Methylenetetrahydrofolate dehydrogenase</fullName>
            <ecNumber evidence="12">1.5.1.5</ecNumber>
        </recommendedName>
    </domain>
    <domain>
        <recommendedName>
            <fullName evidence="12">Methenyltetrahydrofolate cyclohydrolase</fullName>
            <ecNumber evidence="12">3.5.4.9</ecNumber>
        </recommendedName>
    </domain>
</protein>
<keyword evidence="10 12" id="KW-0486">Methionine biosynthesis</keyword>
<dbReference type="GO" id="GO:0004477">
    <property type="term" value="F:methenyltetrahydrofolate cyclohydrolase activity"/>
    <property type="evidence" value="ECO:0007669"/>
    <property type="project" value="UniProtKB-UniRule"/>
</dbReference>
<keyword evidence="5 12" id="KW-0658">Purine biosynthesis</keyword>
<evidence type="ECO:0000256" key="1">
    <source>
        <dbReference type="ARBA" id="ARBA00004777"/>
    </source>
</evidence>
<evidence type="ECO:0000256" key="8">
    <source>
        <dbReference type="ARBA" id="ARBA00023002"/>
    </source>
</evidence>
<keyword evidence="3 12" id="KW-0554">One-carbon metabolism</keyword>
<comment type="function">
    <text evidence="12">Catalyzes the oxidation of 5,10-methylenetetrahydrofolate to 5,10-methenyltetrahydrofolate and then the hydrolysis of 5,10-methenyltetrahydrofolate to 10-formyltetrahydrofolate.</text>
</comment>
<dbReference type="InterPro" id="IPR020631">
    <property type="entry name" value="THF_DH/CycHdrlase_NAD-bd_dom"/>
</dbReference>
<evidence type="ECO:0000256" key="9">
    <source>
        <dbReference type="ARBA" id="ARBA00023102"/>
    </source>
</evidence>
<dbReference type="NCBIfam" id="NF010785">
    <property type="entry name" value="PRK14188.1"/>
    <property type="match status" value="1"/>
</dbReference>
<name>A0A177GAK5_9PROT</name>
<dbReference type="PROSITE" id="PS00766">
    <property type="entry name" value="THF_DHG_CYH_1"/>
    <property type="match status" value="1"/>
</dbReference>
<dbReference type="SUPFAM" id="SSF53223">
    <property type="entry name" value="Aminoacid dehydrogenase-like, N-terminal domain"/>
    <property type="match status" value="1"/>
</dbReference>
<evidence type="ECO:0000256" key="6">
    <source>
        <dbReference type="ARBA" id="ARBA00022801"/>
    </source>
</evidence>
<dbReference type="Pfam" id="PF02882">
    <property type="entry name" value="THF_DHG_CYH_C"/>
    <property type="match status" value="1"/>
</dbReference>
<dbReference type="FunFam" id="3.40.50.10860:FF:000005">
    <property type="entry name" value="C-1-tetrahydrofolate synthase, cytoplasmic, putative"/>
    <property type="match status" value="1"/>
</dbReference>
<dbReference type="UniPathway" id="UPA00193"/>
<feature type="binding site" evidence="12">
    <location>
        <begin position="244"/>
        <end position="246"/>
    </location>
    <ligand>
        <name>NADP(+)</name>
        <dbReference type="ChEBI" id="CHEBI:58349"/>
    </ligand>
</feature>
<dbReference type="EC" id="3.5.4.9" evidence="12"/>
<dbReference type="InterPro" id="IPR020630">
    <property type="entry name" value="THF_DH/CycHdrlase_cat_dom"/>
</dbReference>
<dbReference type="EC" id="1.5.1.5" evidence="12"/>
<dbReference type="SUPFAM" id="SSF51735">
    <property type="entry name" value="NAD(P)-binding Rossmann-fold domains"/>
    <property type="match status" value="1"/>
</dbReference>
<dbReference type="CDD" id="cd01080">
    <property type="entry name" value="NAD_bind_m-THF_DH_Cyclohyd"/>
    <property type="match status" value="1"/>
</dbReference>
<dbReference type="PATRIC" id="fig|178901.16.peg.1661"/>
<evidence type="ECO:0000259" key="14">
    <source>
        <dbReference type="Pfam" id="PF02882"/>
    </source>
</evidence>
<dbReference type="Gene3D" id="3.40.50.720">
    <property type="entry name" value="NAD(P)-binding Rossmann-like Domain"/>
    <property type="match status" value="1"/>
</dbReference>
<dbReference type="eggNOG" id="COG0190">
    <property type="taxonomic scope" value="Bacteria"/>
</dbReference>
<comment type="catalytic activity">
    <reaction evidence="12">
        <text>(6R)-5,10-methenyltetrahydrofolate + H2O = (6R)-10-formyltetrahydrofolate + H(+)</text>
        <dbReference type="Rhea" id="RHEA:23700"/>
        <dbReference type="ChEBI" id="CHEBI:15377"/>
        <dbReference type="ChEBI" id="CHEBI:15378"/>
        <dbReference type="ChEBI" id="CHEBI:57455"/>
        <dbReference type="ChEBI" id="CHEBI:195366"/>
        <dbReference type="EC" id="3.5.4.9"/>
    </reaction>
</comment>
<gene>
    <name evidence="12" type="primary">folD</name>
    <name evidence="15" type="ORF">Amal_01563</name>
</gene>
<keyword evidence="9 12" id="KW-0368">Histidine biosynthesis</keyword>
<evidence type="ECO:0000256" key="2">
    <source>
        <dbReference type="ARBA" id="ARBA00011738"/>
    </source>
</evidence>
<keyword evidence="7 12" id="KW-0521">NADP</keyword>
<reference evidence="15 16" key="1">
    <citation type="submission" date="2016-03" db="EMBL/GenBank/DDBJ databases">
        <title>Draft genome sequence of Acetobacter malorum CECT 7742, a strain isolated from strawberry vinegar.</title>
        <authorList>
            <person name="Sainz F."/>
            <person name="Mas A."/>
            <person name="Torija M.J."/>
        </authorList>
    </citation>
    <scope>NUCLEOTIDE SEQUENCE [LARGE SCALE GENOMIC DNA]</scope>
    <source>
        <strain evidence="15 16">CECT 7742</strain>
    </source>
</reference>
<evidence type="ECO:0000259" key="13">
    <source>
        <dbReference type="Pfam" id="PF00763"/>
    </source>
</evidence>
<dbReference type="Proteomes" id="UP000077349">
    <property type="component" value="Unassembled WGS sequence"/>
</dbReference>
<evidence type="ECO:0000313" key="16">
    <source>
        <dbReference type="Proteomes" id="UP000077349"/>
    </source>
</evidence>
<dbReference type="InterPro" id="IPR000672">
    <property type="entry name" value="THF_DH/CycHdrlase"/>
</dbReference>
<dbReference type="InterPro" id="IPR020867">
    <property type="entry name" value="THF_DH/CycHdrlase_CS"/>
</dbReference>
<dbReference type="PANTHER" id="PTHR48099:SF5">
    <property type="entry name" value="C-1-TETRAHYDROFOLATE SYNTHASE, CYTOPLASMIC"/>
    <property type="match status" value="1"/>
</dbReference>
<evidence type="ECO:0000313" key="15">
    <source>
        <dbReference type="EMBL" id="OAG77313.1"/>
    </source>
</evidence>
<evidence type="ECO:0000256" key="5">
    <source>
        <dbReference type="ARBA" id="ARBA00022755"/>
    </source>
</evidence>
<dbReference type="GO" id="GO:0004488">
    <property type="term" value="F:methylenetetrahydrofolate dehydrogenase (NADP+) activity"/>
    <property type="evidence" value="ECO:0007669"/>
    <property type="project" value="UniProtKB-UniRule"/>
</dbReference>
<dbReference type="STRING" id="178901.AmDm5_1703"/>
<comment type="subunit">
    <text evidence="2 12">Homodimer.</text>
</comment>
<proteinExistence type="inferred from homology"/>
<dbReference type="FunFam" id="3.40.50.720:FF:000006">
    <property type="entry name" value="Bifunctional protein FolD"/>
    <property type="match status" value="1"/>
</dbReference>
<comment type="similarity">
    <text evidence="12">Belongs to the tetrahydrofolate dehydrogenase/cyclohydrolase family.</text>
</comment>
<accession>A0A177GAK5</accession>
<dbReference type="GO" id="GO:0035999">
    <property type="term" value="P:tetrahydrofolate interconversion"/>
    <property type="evidence" value="ECO:0007669"/>
    <property type="project" value="UniProtKB-UniRule"/>
</dbReference>
<dbReference type="GO" id="GO:0006164">
    <property type="term" value="P:purine nucleotide biosynthetic process"/>
    <property type="evidence" value="ECO:0007669"/>
    <property type="project" value="UniProtKB-KW"/>
</dbReference>
<evidence type="ECO:0000256" key="11">
    <source>
        <dbReference type="ARBA" id="ARBA00023268"/>
    </source>
</evidence>
<keyword evidence="4 12" id="KW-0028">Amino-acid biosynthesis</keyword>
<dbReference type="Gene3D" id="3.40.50.10860">
    <property type="entry name" value="Leucine Dehydrogenase, chain A, domain 1"/>
    <property type="match status" value="1"/>
</dbReference>
<evidence type="ECO:0000256" key="7">
    <source>
        <dbReference type="ARBA" id="ARBA00022857"/>
    </source>
</evidence>
<dbReference type="GO" id="GO:0009086">
    <property type="term" value="P:methionine biosynthetic process"/>
    <property type="evidence" value="ECO:0007669"/>
    <property type="project" value="UniProtKB-KW"/>
</dbReference>
<dbReference type="EMBL" id="LVHD01000015">
    <property type="protein sequence ID" value="OAG77313.1"/>
    <property type="molecule type" value="Genomic_DNA"/>
</dbReference>
<evidence type="ECO:0000256" key="12">
    <source>
        <dbReference type="HAMAP-Rule" id="MF_01576"/>
    </source>
</evidence>
<dbReference type="PRINTS" id="PR00085">
    <property type="entry name" value="THFDHDRGNASE"/>
</dbReference>
<feature type="binding site" evidence="12">
    <location>
        <position position="310"/>
    </location>
    <ligand>
        <name>NADP(+)</name>
        <dbReference type="ChEBI" id="CHEBI:58349"/>
    </ligand>
</feature>
<keyword evidence="6 12" id="KW-0378">Hydrolase</keyword>
<comment type="caution">
    <text evidence="15">The sequence shown here is derived from an EMBL/GenBank/DDBJ whole genome shotgun (WGS) entry which is preliminary data.</text>
</comment>
<keyword evidence="8 12" id="KW-0560">Oxidoreductase</keyword>
<feature type="domain" description="Tetrahydrofolate dehydrogenase/cyclohydrolase NAD(P)-binding" evidence="14">
    <location>
        <begin position="218"/>
        <end position="362"/>
    </location>
</feature>
<dbReference type="PANTHER" id="PTHR48099">
    <property type="entry name" value="C-1-TETRAHYDROFOLATE SYNTHASE, CYTOPLASMIC-RELATED"/>
    <property type="match status" value="1"/>
</dbReference>
<dbReference type="PROSITE" id="PS00767">
    <property type="entry name" value="THF_DHG_CYH_2"/>
    <property type="match status" value="1"/>
</dbReference>
<sequence length="370" mass="39344">MNQVSPEAPPRALVHCCVFRKASVTIFGSFPPLPHALHAGPAIVDARFFAYGRQVFQPPFSGLTAAVTMSTSPSLPSDHQASLIDGKGFAATLRQQIREDVRTFHDEHGVTPGLAVILVGNDPASEVYVRNKAIQTHHAGMRSFMHMLPETTSEEELLALIERLNHDPEIHGILVQLPLPNGLDARRVTNAIQPEKDVDGLGEINAGRLAIGLPSLIPCTPLGCLLLLRDQLGDMRGKHAVVIGCSNLVGKPLALLLLAEGCTVSIAHIHTQDTAALARQGDILVVATGCRELVHGDWIKPGATVIDVGITRVTTETGKTRLVGDVVFDEAVKVAGRITPVPGGVGPMTIACLLKNTLTAARLLVTGKSE</sequence>
<evidence type="ECO:0000256" key="3">
    <source>
        <dbReference type="ARBA" id="ARBA00022563"/>
    </source>
</evidence>
<evidence type="ECO:0000256" key="4">
    <source>
        <dbReference type="ARBA" id="ARBA00022605"/>
    </source>
</evidence>
<dbReference type="GO" id="GO:0000105">
    <property type="term" value="P:L-histidine biosynthetic process"/>
    <property type="evidence" value="ECO:0007669"/>
    <property type="project" value="UniProtKB-KW"/>
</dbReference>
<comment type="pathway">
    <text evidence="1 12">One-carbon metabolism; tetrahydrofolate interconversion.</text>
</comment>
<dbReference type="AlphaFoldDB" id="A0A177GAK5"/>
<comment type="catalytic activity">
    <reaction evidence="12">
        <text>(6R)-5,10-methylene-5,6,7,8-tetrahydrofolate + NADP(+) = (6R)-5,10-methenyltetrahydrofolate + NADPH</text>
        <dbReference type="Rhea" id="RHEA:22812"/>
        <dbReference type="ChEBI" id="CHEBI:15636"/>
        <dbReference type="ChEBI" id="CHEBI:57455"/>
        <dbReference type="ChEBI" id="CHEBI:57783"/>
        <dbReference type="ChEBI" id="CHEBI:58349"/>
        <dbReference type="EC" id="1.5.1.5"/>
    </reaction>
</comment>
<dbReference type="GO" id="GO:0005829">
    <property type="term" value="C:cytosol"/>
    <property type="evidence" value="ECO:0007669"/>
    <property type="project" value="TreeGrafter"/>
</dbReference>
<keyword evidence="11 12" id="KW-0511">Multifunctional enzyme</keyword>
<organism evidence="15 16">
    <name type="scientific">Acetobacter malorum</name>
    <dbReference type="NCBI Taxonomy" id="178901"/>
    <lineage>
        <taxon>Bacteria</taxon>
        <taxon>Pseudomonadati</taxon>
        <taxon>Pseudomonadota</taxon>
        <taxon>Alphaproteobacteria</taxon>
        <taxon>Acetobacterales</taxon>
        <taxon>Acetobacteraceae</taxon>
        <taxon>Acetobacter</taxon>
    </lineage>
</organism>
<dbReference type="Pfam" id="PF00763">
    <property type="entry name" value="THF_DHG_CYH"/>
    <property type="match status" value="1"/>
</dbReference>
<dbReference type="HAMAP" id="MF_01576">
    <property type="entry name" value="THF_DHG_CYH"/>
    <property type="match status" value="1"/>
</dbReference>
<dbReference type="InterPro" id="IPR036291">
    <property type="entry name" value="NAD(P)-bd_dom_sf"/>
</dbReference>
<dbReference type="InterPro" id="IPR046346">
    <property type="entry name" value="Aminoacid_DH-like_N_sf"/>
</dbReference>